<proteinExistence type="predicted"/>
<dbReference type="Proteomes" id="UP000019484">
    <property type="component" value="Unassembled WGS sequence"/>
</dbReference>
<reference evidence="2 3" key="1">
    <citation type="submission" date="2013-03" db="EMBL/GenBank/DDBJ databases">
        <title>The Genome Sequence of Capronia coronata CBS 617.96.</title>
        <authorList>
            <consortium name="The Broad Institute Genomics Platform"/>
            <person name="Cuomo C."/>
            <person name="de Hoog S."/>
            <person name="Gorbushina A."/>
            <person name="Walker B."/>
            <person name="Young S.K."/>
            <person name="Zeng Q."/>
            <person name="Gargeya S."/>
            <person name="Fitzgerald M."/>
            <person name="Haas B."/>
            <person name="Abouelleil A."/>
            <person name="Allen A.W."/>
            <person name="Alvarado L."/>
            <person name="Arachchi H.M."/>
            <person name="Berlin A.M."/>
            <person name="Chapman S.B."/>
            <person name="Gainer-Dewar J."/>
            <person name="Goldberg J."/>
            <person name="Griggs A."/>
            <person name="Gujja S."/>
            <person name="Hansen M."/>
            <person name="Howarth C."/>
            <person name="Imamovic A."/>
            <person name="Ireland A."/>
            <person name="Larimer J."/>
            <person name="McCowan C."/>
            <person name="Murphy C."/>
            <person name="Pearson M."/>
            <person name="Poon T.W."/>
            <person name="Priest M."/>
            <person name="Roberts A."/>
            <person name="Saif S."/>
            <person name="Shea T."/>
            <person name="Sisk P."/>
            <person name="Sykes S."/>
            <person name="Wortman J."/>
            <person name="Nusbaum C."/>
            <person name="Birren B."/>
        </authorList>
    </citation>
    <scope>NUCLEOTIDE SEQUENCE [LARGE SCALE GENOMIC DNA]</scope>
    <source>
        <strain evidence="2 3">CBS 617.96</strain>
    </source>
</reference>
<dbReference type="AlphaFoldDB" id="W9XXM7"/>
<dbReference type="HOGENOM" id="CLU_029371_0_0_1"/>
<evidence type="ECO:0000259" key="1">
    <source>
        <dbReference type="PROSITE" id="PS50181"/>
    </source>
</evidence>
<dbReference type="GeneID" id="19162656"/>
<sequence>MSLLDLPNELISRIISFLDSPSPFDELLLHKPISWRNIKRPWQVDDPDDTTDGSLYWHDPLKQLSLTSRLARSLTLPILFKYAVLHPARLTSFLVFLKEQDLIHHVSSVVADVPGIYNHLHPAWWARLLNEVPIARLSIFAPPEVLARLADTPSCTSDAWAFDMGSQILRFDQSADEIRAQIDYDNLPNFLVARPWTKMTFNEGSSLLAYTTYEFFLRRTPSLLTTLHVNNSTAGNAMFANLLSFEFIAIFPFYNHVDEILKCIRKMEKLQRLFIKLCPEPDSTVLRDEIEAAGGHLDVNDPWNECETSWMLIAHTVVFLTMQGALEELHMDDVKVEGVRSTLESSLSARLQQWWAYGGEGSGLWRRKSTSPMAPMFALY</sequence>
<feature type="domain" description="F-box" evidence="1">
    <location>
        <begin position="1"/>
        <end position="22"/>
    </location>
</feature>
<dbReference type="eggNOG" id="ENOG502STPP">
    <property type="taxonomic scope" value="Eukaryota"/>
</dbReference>
<comment type="caution">
    <text evidence="2">The sequence shown here is derived from an EMBL/GenBank/DDBJ whole genome shotgun (WGS) entry which is preliminary data.</text>
</comment>
<evidence type="ECO:0000313" key="2">
    <source>
        <dbReference type="EMBL" id="EXJ81736.1"/>
    </source>
</evidence>
<dbReference type="RefSeq" id="XP_007726857.1">
    <property type="nucleotide sequence ID" value="XM_007728667.1"/>
</dbReference>
<dbReference type="OrthoDB" id="5296720at2759"/>
<dbReference type="STRING" id="1182541.W9XXM7"/>
<evidence type="ECO:0000313" key="3">
    <source>
        <dbReference type="Proteomes" id="UP000019484"/>
    </source>
</evidence>
<protein>
    <recommendedName>
        <fullName evidence="1">F-box domain-containing protein</fullName>
    </recommendedName>
</protein>
<dbReference type="PROSITE" id="PS50181">
    <property type="entry name" value="FBOX"/>
    <property type="match status" value="1"/>
</dbReference>
<dbReference type="InterPro" id="IPR001810">
    <property type="entry name" value="F-box_dom"/>
</dbReference>
<dbReference type="EMBL" id="AMWN01000007">
    <property type="protein sequence ID" value="EXJ81736.1"/>
    <property type="molecule type" value="Genomic_DNA"/>
</dbReference>
<gene>
    <name evidence="2" type="ORF">A1O1_07801</name>
</gene>
<accession>W9XXM7</accession>
<organism evidence="2 3">
    <name type="scientific">Capronia coronata CBS 617.96</name>
    <dbReference type="NCBI Taxonomy" id="1182541"/>
    <lineage>
        <taxon>Eukaryota</taxon>
        <taxon>Fungi</taxon>
        <taxon>Dikarya</taxon>
        <taxon>Ascomycota</taxon>
        <taxon>Pezizomycotina</taxon>
        <taxon>Eurotiomycetes</taxon>
        <taxon>Chaetothyriomycetidae</taxon>
        <taxon>Chaetothyriales</taxon>
        <taxon>Herpotrichiellaceae</taxon>
        <taxon>Capronia</taxon>
    </lineage>
</organism>
<keyword evidence="3" id="KW-1185">Reference proteome</keyword>
<name>W9XXM7_9EURO</name>